<dbReference type="Gene3D" id="3.40.50.300">
    <property type="entry name" value="P-loop containing nucleotide triphosphate hydrolases"/>
    <property type="match status" value="1"/>
</dbReference>
<sequence length="278" mass="30479">MILEVDNASFSYDGITRQFDGITFSLREGEVLSLLGRNGTGKSTLIKCIMNLLRLQNGRVSLNGQDVAGMRPEEIARQIGYVPQVHNTVFPFTALDFVLMGRAPHIATFAVPKEEDYAKADEAFSRIGITHLREKSIAEISGGESQMVMIARALAQEPAMLILDEPTSHLDFGNQMRVITTIDRLAAGGIAVLMSTHFPDHGFMISHSVAVLQGGRMIAYGRAEDVITRENLLTAYGIDVCVRYIEEAGRRVCIPLHTCSCRDGKGDARAPLRQSIGE</sequence>
<dbReference type="InterPro" id="IPR027417">
    <property type="entry name" value="P-loop_NTPase"/>
</dbReference>
<dbReference type="GO" id="GO:0005524">
    <property type="term" value="F:ATP binding"/>
    <property type="evidence" value="ECO:0007669"/>
    <property type="project" value="UniProtKB-KW"/>
</dbReference>
<dbReference type="CDD" id="cd03214">
    <property type="entry name" value="ABC_Iron-Siderophores_B12_Hemin"/>
    <property type="match status" value="1"/>
</dbReference>
<dbReference type="Proteomes" id="UP001168338">
    <property type="component" value="Unassembled WGS sequence"/>
</dbReference>
<accession>A0ABT8MA97</accession>
<reference evidence="5" key="1">
    <citation type="submission" date="2019-05" db="EMBL/GenBank/DDBJ databases">
        <title>Methanoculleus sp. FWC-SCC1, a methanogenic archaeon isolated from deep marine cold seep.</title>
        <authorList>
            <person name="Chen Y.-W."/>
            <person name="Chen S.-C."/>
            <person name="Teng N.-H."/>
            <person name="Lai M.-C."/>
        </authorList>
    </citation>
    <scope>NUCLEOTIDE SEQUENCE</scope>
    <source>
        <strain evidence="5">FWC-SCC1</strain>
    </source>
</reference>
<dbReference type="SUPFAM" id="SSF52540">
    <property type="entry name" value="P-loop containing nucleoside triphosphate hydrolases"/>
    <property type="match status" value="1"/>
</dbReference>
<evidence type="ECO:0000256" key="3">
    <source>
        <dbReference type="ARBA" id="ARBA00022840"/>
    </source>
</evidence>
<dbReference type="InterPro" id="IPR050153">
    <property type="entry name" value="Metal_Ion_Import_ABC"/>
</dbReference>
<evidence type="ECO:0000313" key="6">
    <source>
        <dbReference type="Proteomes" id="UP001168338"/>
    </source>
</evidence>
<keyword evidence="6" id="KW-1185">Reference proteome</keyword>
<dbReference type="InterPro" id="IPR003593">
    <property type="entry name" value="AAA+_ATPase"/>
</dbReference>
<proteinExistence type="predicted"/>
<evidence type="ECO:0000256" key="1">
    <source>
        <dbReference type="ARBA" id="ARBA00022448"/>
    </source>
</evidence>
<keyword evidence="3 5" id="KW-0067">ATP-binding</keyword>
<evidence type="ECO:0000259" key="4">
    <source>
        <dbReference type="PROSITE" id="PS50893"/>
    </source>
</evidence>
<dbReference type="InterPro" id="IPR003439">
    <property type="entry name" value="ABC_transporter-like_ATP-bd"/>
</dbReference>
<dbReference type="SMART" id="SM00382">
    <property type="entry name" value="AAA"/>
    <property type="match status" value="1"/>
</dbReference>
<protein>
    <submittedName>
        <fullName evidence="5">ABC transporter ATP-binding protein</fullName>
    </submittedName>
</protein>
<dbReference type="Pfam" id="PF00005">
    <property type="entry name" value="ABC_tran"/>
    <property type="match status" value="1"/>
</dbReference>
<name>A0ABT8MA97_9EURY</name>
<dbReference type="InterPro" id="IPR017871">
    <property type="entry name" value="ABC_transporter-like_CS"/>
</dbReference>
<gene>
    <name evidence="5" type="ORF">FGU65_08010</name>
</gene>
<dbReference type="EMBL" id="VCYH01000004">
    <property type="protein sequence ID" value="MDN7024830.1"/>
    <property type="molecule type" value="Genomic_DNA"/>
</dbReference>
<dbReference type="PANTHER" id="PTHR42734:SF19">
    <property type="entry name" value="IRON COMPOUNDS ABC TRANSPORTER, ATP-BINDING PROTEIN"/>
    <property type="match status" value="1"/>
</dbReference>
<keyword evidence="2" id="KW-0547">Nucleotide-binding</keyword>
<keyword evidence="1" id="KW-0813">Transport</keyword>
<evidence type="ECO:0000256" key="2">
    <source>
        <dbReference type="ARBA" id="ARBA00022741"/>
    </source>
</evidence>
<organism evidence="5 6">
    <name type="scientific">Methanoculleus frigidifontis</name>
    <dbReference type="NCBI Taxonomy" id="2584085"/>
    <lineage>
        <taxon>Archaea</taxon>
        <taxon>Methanobacteriati</taxon>
        <taxon>Methanobacteriota</taxon>
        <taxon>Stenosarchaea group</taxon>
        <taxon>Methanomicrobia</taxon>
        <taxon>Methanomicrobiales</taxon>
        <taxon>Methanomicrobiaceae</taxon>
        <taxon>Methanoculleus</taxon>
    </lineage>
</organism>
<evidence type="ECO:0000313" key="5">
    <source>
        <dbReference type="EMBL" id="MDN7024830.1"/>
    </source>
</evidence>
<dbReference type="PROSITE" id="PS50893">
    <property type="entry name" value="ABC_TRANSPORTER_2"/>
    <property type="match status" value="1"/>
</dbReference>
<feature type="domain" description="ABC transporter" evidence="4">
    <location>
        <begin position="3"/>
        <end position="239"/>
    </location>
</feature>
<dbReference type="PANTHER" id="PTHR42734">
    <property type="entry name" value="METAL TRANSPORT SYSTEM ATP-BINDING PROTEIN TM_0124-RELATED"/>
    <property type="match status" value="1"/>
</dbReference>
<dbReference type="PROSITE" id="PS00211">
    <property type="entry name" value="ABC_TRANSPORTER_1"/>
    <property type="match status" value="1"/>
</dbReference>
<comment type="caution">
    <text evidence="5">The sequence shown here is derived from an EMBL/GenBank/DDBJ whole genome shotgun (WGS) entry which is preliminary data.</text>
</comment>
<dbReference type="RefSeq" id="WP_301663945.1">
    <property type="nucleotide sequence ID" value="NZ_VCYH01000004.1"/>
</dbReference>